<protein>
    <submittedName>
        <fullName evidence="1">Glucuronate isomerase</fullName>
    </submittedName>
</protein>
<dbReference type="Proteomes" id="UP000310334">
    <property type="component" value="Unassembled WGS sequence"/>
</dbReference>
<dbReference type="InterPro" id="IPR003766">
    <property type="entry name" value="Uronate_isomerase"/>
</dbReference>
<dbReference type="GO" id="GO:0006064">
    <property type="term" value="P:glucuronate catabolic process"/>
    <property type="evidence" value="ECO:0007669"/>
    <property type="project" value="InterPro"/>
</dbReference>
<keyword evidence="2" id="KW-1185">Reference proteome</keyword>
<reference evidence="1 2" key="1">
    <citation type="submission" date="2019-04" db="EMBL/GenBank/DDBJ databases">
        <title>Bacillus sediminilitoris sp. nov., isolated from a tidal flat sediment on the East China Sea.</title>
        <authorList>
            <person name="Wei Y."/>
            <person name="Mao H."/>
            <person name="Fang J."/>
        </authorList>
    </citation>
    <scope>NUCLEOTIDE SEQUENCE [LARGE SCALE GENOMIC DNA]</scope>
    <source>
        <strain evidence="1 2">DSL-17</strain>
    </source>
</reference>
<proteinExistence type="predicted"/>
<keyword evidence="1" id="KW-0413">Isomerase</keyword>
<dbReference type="GO" id="GO:0008880">
    <property type="term" value="F:glucuronate isomerase activity"/>
    <property type="evidence" value="ECO:0007669"/>
    <property type="project" value="InterPro"/>
</dbReference>
<organism evidence="1 2">
    <name type="scientific">Metabacillus sediminilitoris</name>
    <dbReference type="NCBI Taxonomy" id="2567941"/>
    <lineage>
        <taxon>Bacteria</taxon>
        <taxon>Bacillati</taxon>
        <taxon>Bacillota</taxon>
        <taxon>Bacilli</taxon>
        <taxon>Bacillales</taxon>
        <taxon>Bacillaceae</taxon>
        <taxon>Metabacillus</taxon>
    </lineage>
</organism>
<dbReference type="AlphaFoldDB" id="A0A4S4BV71"/>
<dbReference type="EMBL" id="SSNT01000010">
    <property type="protein sequence ID" value="THF79027.1"/>
    <property type="molecule type" value="Genomic_DNA"/>
</dbReference>
<comment type="caution">
    <text evidence="1">The sequence shown here is derived from an EMBL/GenBank/DDBJ whole genome shotgun (WGS) entry which is preliminary data.</text>
</comment>
<evidence type="ECO:0000313" key="2">
    <source>
        <dbReference type="Proteomes" id="UP000310334"/>
    </source>
</evidence>
<dbReference type="Pfam" id="PF02614">
    <property type="entry name" value="UxaC"/>
    <property type="match status" value="1"/>
</dbReference>
<accession>A0A4S4BV71</accession>
<sequence>MIKVPTNVGSLSRFVMLKVSRSFLSFIRHELFRRPLLQYNMVTY</sequence>
<gene>
    <name evidence="1" type="ORF">E6W99_14105</name>
</gene>
<name>A0A4S4BV71_9BACI</name>
<evidence type="ECO:0000313" key="1">
    <source>
        <dbReference type="EMBL" id="THF79027.1"/>
    </source>
</evidence>